<feature type="transmembrane region" description="Helical" evidence="5">
    <location>
        <begin position="200"/>
        <end position="220"/>
    </location>
</feature>
<dbReference type="InterPro" id="IPR004695">
    <property type="entry name" value="SLAC1/Mae1/Ssu1/TehA"/>
</dbReference>
<comment type="subcellular location">
    <subcellularLocation>
        <location evidence="1">Membrane</location>
        <topology evidence="1">Multi-pass membrane protein</topology>
    </subcellularLocation>
</comment>
<feature type="transmembrane region" description="Helical" evidence="5">
    <location>
        <begin position="226"/>
        <end position="246"/>
    </location>
</feature>
<evidence type="ECO:0000256" key="3">
    <source>
        <dbReference type="ARBA" id="ARBA00022989"/>
    </source>
</evidence>
<evidence type="ECO:0000256" key="4">
    <source>
        <dbReference type="ARBA" id="ARBA00023136"/>
    </source>
</evidence>
<evidence type="ECO:0000313" key="7">
    <source>
        <dbReference type="Proteomes" id="UP000809081"/>
    </source>
</evidence>
<evidence type="ECO:0000256" key="5">
    <source>
        <dbReference type="SAM" id="Phobius"/>
    </source>
</evidence>
<dbReference type="InterPro" id="IPR052951">
    <property type="entry name" value="Tellurite_res_ion_channel"/>
</dbReference>
<feature type="transmembrane region" description="Helical" evidence="5">
    <location>
        <begin position="112"/>
        <end position="128"/>
    </location>
</feature>
<feature type="transmembrane region" description="Helical" evidence="5">
    <location>
        <begin position="288"/>
        <end position="306"/>
    </location>
</feature>
<comment type="caution">
    <text evidence="6">The sequence shown here is derived from an EMBL/GenBank/DDBJ whole genome shotgun (WGS) entry which is preliminary data.</text>
</comment>
<keyword evidence="3 5" id="KW-1133">Transmembrane helix</keyword>
<feature type="transmembrane region" description="Helical" evidence="5">
    <location>
        <begin position="83"/>
        <end position="100"/>
    </location>
</feature>
<gene>
    <name evidence="6" type="ORF">JOC31_001114</name>
</gene>
<feature type="transmembrane region" description="Helical" evidence="5">
    <location>
        <begin position="50"/>
        <end position="71"/>
    </location>
</feature>
<evidence type="ECO:0000256" key="1">
    <source>
        <dbReference type="ARBA" id="ARBA00004141"/>
    </source>
</evidence>
<sequence length="316" mass="35300">MVLSYQSHYEVLSMLYHIKLLTKRLPLASSGLILGIIALANLLNQLQSRLGYPVLGIAICLLVWFLLHLASNYKQVRNELSQTIPLSSFGTLSMSILLLSGQDVMPLLFRQMLWWLGLALHLAIILIFSKKISQKWDFNLVYPSWFIVYVGIAAASITAPAVSFIAVGRIAFIFALISYLILLPVLLYRIFRFGKIAEPLRANIAILAAPSSLLLLACLALQLSTNWVICLLTLSQTLYLITFFLLRPLKRSRFTPTWSALTFPSVSTALALKLSLHKLGITSLVIHGLLYVEITLAILIICYITIKISQNILTSQ</sequence>
<keyword evidence="2 5" id="KW-0812">Transmembrane</keyword>
<feature type="transmembrane region" description="Helical" evidence="5">
    <location>
        <begin position="140"/>
        <end position="164"/>
    </location>
</feature>
<keyword evidence="4 5" id="KW-0472">Membrane</keyword>
<dbReference type="EMBL" id="JAFBEI010000020">
    <property type="protein sequence ID" value="MBM7636294.1"/>
    <property type="molecule type" value="Genomic_DNA"/>
</dbReference>
<evidence type="ECO:0000313" key="6">
    <source>
        <dbReference type="EMBL" id="MBM7636294.1"/>
    </source>
</evidence>
<protein>
    <submittedName>
        <fullName evidence="6">Exfoliative toxin A/B</fullName>
    </submittedName>
</protein>
<dbReference type="PANTHER" id="PTHR37955">
    <property type="entry name" value="TELLURITE RESISTANCE PROTEIN TEHA"/>
    <property type="match status" value="1"/>
</dbReference>
<reference evidence="6 7" key="1">
    <citation type="submission" date="2021-01" db="EMBL/GenBank/DDBJ databases">
        <title>Genomic Encyclopedia of Type Strains, Phase IV (KMG-IV): sequencing the most valuable type-strain genomes for metagenomic binning, comparative biology and taxonomic classification.</title>
        <authorList>
            <person name="Goeker M."/>
        </authorList>
    </citation>
    <scope>NUCLEOTIDE SEQUENCE [LARGE SCALE GENOMIC DNA]</scope>
    <source>
        <strain evidence="6 7">DSM 27513</strain>
    </source>
</reference>
<keyword evidence="7" id="KW-1185">Reference proteome</keyword>
<accession>A0ABS2PLH4</accession>
<dbReference type="InterPro" id="IPR038665">
    <property type="entry name" value="Voltage-dep_anion_channel_sf"/>
</dbReference>
<name>A0ABS2PLH4_9STRE</name>
<dbReference type="RefSeq" id="WP_205017176.1">
    <property type="nucleotide sequence ID" value="NZ_JAFBEI010000020.1"/>
</dbReference>
<proteinExistence type="predicted"/>
<feature type="transmembrane region" description="Helical" evidence="5">
    <location>
        <begin position="25"/>
        <end position="44"/>
    </location>
</feature>
<dbReference type="CDD" id="cd09325">
    <property type="entry name" value="TDT_C4-dicarb_trans"/>
    <property type="match status" value="1"/>
</dbReference>
<organism evidence="6 7">
    <name type="scientific">Streptococcus saliviloxodontae</name>
    <dbReference type="NCBI Taxonomy" id="1349416"/>
    <lineage>
        <taxon>Bacteria</taxon>
        <taxon>Bacillati</taxon>
        <taxon>Bacillota</taxon>
        <taxon>Bacilli</taxon>
        <taxon>Lactobacillales</taxon>
        <taxon>Streptococcaceae</taxon>
        <taxon>Streptococcus</taxon>
    </lineage>
</organism>
<dbReference type="Gene3D" id="1.50.10.150">
    <property type="entry name" value="Voltage-dependent anion channel"/>
    <property type="match status" value="1"/>
</dbReference>
<feature type="transmembrane region" description="Helical" evidence="5">
    <location>
        <begin position="170"/>
        <end position="188"/>
    </location>
</feature>
<dbReference type="PANTHER" id="PTHR37955:SF1">
    <property type="entry name" value="DEP DOMAIN-CONTAINING PROTEIN"/>
    <property type="match status" value="1"/>
</dbReference>
<evidence type="ECO:0000256" key="2">
    <source>
        <dbReference type="ARBA" id="ARBA00022692"/>
    </source>
</evidence>
<dbReference type="Proteomes" id="UP000809081">
    <property type="component" value="Unassembled WGS sequence"/>
</dbReference>
<dbReference type="Pfam" id="PF03595">
    <property type="entry name" value="SLAC1"/>
    <property type="match status" value="1"/>
</dbReference>